<protein>
    <submittedName>
        <fullName evidence="9">MFS transporter</fullName>
    </submittedName>
</protein>
<comment type="caution">
    <text evidence="9">The sequence shown here is derived from an EMBL/GenBank/DDBJ whole genome shotgun (WGS) entry which is preliminary data.</text>
</comment>
<feature type="transmembrane region" description="Helical" evidence="7">
    <location>
        <begin position="26"/>
        <end position="48"/>
    </location>
</feature>
<dbReference type="EMBL" id="JBIAZM010000009">
    <property type="protein sequence ID" value="MFF5202461.1"/>
    <property type="molecule type" value="Genomic_DNA"/>
</dbReference>
<dbReference type="PROSITE" id="PS50850">
    <property type="entry name" value="MFS"/>
    <property type="match status" value="1"/>
</dbReference>
<keyword evidence="4 7" id="KW-0812">Transmembrane</keyword>
<dbReference type="RefSeq" id="WP_357638561.1">
    <property type="nucleotide sequence ID" value="NZ_JBEZFX010000008.1"/>
</dbReference>
<feature type="transmembrane region" description="Helical" evidence="7">
    <location>
        <begin position="178"/>
        <end position="199"/>
    </location>
</feature>
<feature type="transmembrane region" description="Helical" evidence="7">
    <location>
        <begin position="253"/>
        <end position="274"/>
    </location>
</feature>
<feature type="transmembrane region" description="Helical" evidence="7">
    <location>
        <begin position="92"/>
        <end position="116"/>
    </location>
</feature>
<keyword evidence="6 7" id="KW-0472">Membrane</keyword>
<name>A0ABW6VXT6_9ACTN</name>
<evidence type="ECO:0000256" key="2">
    <source>
        <dbReference type="ARBA" id="ARBA00022448"/>
    </source>
</evidence>
<keyword evidence="3" id="KW-1003">Cell membrane</keyword>
<dbReference type="InterPro" id="IPR036259">
    <property type="entry name" value="MFS_trans_sf"/>
</dbReference>
<dbReference type="Gene3D" id="1.20.1250.20">
    <property type="entry name" value="MFS general substrate transporter like domains"/>
    <property type="match status" value="1"/>
</dbReference>
<comment type="subcellular location">
    <subcellularLocation>
        <location evidence="1">Cell membrane</location>
        <topology evidence="1">Multi-pass membrane protein</topology>
    </subcellularLocation>
</comment>
<gene>
    <name evidence="9" type="ORF">ACFY3B_22935</name>
</gene>
<dbReference type="PANTHER" id="PTHR23517">
    <property type="entry name" value="RESISTANCE PROTEIN MDTM, PUTATIVE-RELATED-RELATED"/>
    <property type="match status" value="1"/>
</dbReference>
<evidence type="ECO:0000256" key="3">
    <source>
        <dbReference type="ARBA" id="ARBA00022475"/>
    </source>
</evidence>
<proteinExistence type="predicted"/>
<feature type="transmembrane region" description="Helical" evidence="7">
    <location>
        <begin position="153"/>
        <end position="172"/>
    </location>
</feature>
<reference evidence="9 10" key="1">
    <citation type="submission" date="2024-10" db="EMBL/GenBank/DDBJ databases">
        <title>The Natural Products Discovery Center: Release of the First 8490 Sequenced Strains for Exploring Actinobacteria Biosynthetic Diversity.</title>
        <authorList>
            <person name="Kalkreuter E."/>
            <person name="Kautsar S.A."/>
            <person name="Yang D."/>
            <person name="Bader C.D."/>
            <person name="Teijaro C.N."/>
            <person name="Fluegel L."/>
            <person name="Davis C.M."/>
            <person name="Simpson J.R."/>
            <person name="Lauterbach L."/>
            <person name="Steele A.D."/>
            <person name="Gui C."/>
            <person name="Meng S."/>
            <person name="Li G."/>
            <person name="Viehrig K."/>
            <person name="Ye F."/>
            <person name="Su P."/>
            <person name="Kiefer A.F."/>
            <person name="Nichols A."/>
            <person name="Cepeda A.J."/>
            <person name="Yan W."/>
            <person name="Fan B."/>
            <person name="Jiang Y."/>
            <person name="Adhikari A."/>
            <person name="Zheng C.-J."/>
            <person name="Schuster L."/>
            <person name="Cowan T.M."/>
            <person name="Smanski M.J."/>
            <person name="Chevrette M.G."/>
            <person name="De Carvalho L.P.S."/>
            <person name="Shen B."/>
        </authorList>
    </citation>
    <scope>NUCLEOTIDE SEQUENCE [LARGE SCALE GENOMIC DNA]</scope>
    <source>
        <strain evidence="9 10">NPDC000140</strain>
    </source>
</reference>
<evidence type="ECO:0000256" key="4">
    <source>
        <dbReference type="ARBA" id="ARBA00022692"/>
    </source>
</evidence>
<evidence type="ECO:0000259" key="8">
    <source>
        <dbReference type="PROSITE" id="PS50850"/>
    </source>
</evidence>
<dbReference type="InterPro" id="IPR050171">
    <property type="entry name" value="MFS_Transporters"/>
</dbReference>
<evidence type="ECO:0000256" key="5">
    <source>
        <dbReference type="ARBA" id="ARBA00022989"/>
    </source>
</evidence>
<sequence>MGTTAEVRGRWRSLSPLPPPGRLRTLSLATMANTVGTGLWVTGAALYLTRSVGLTPTEVGLGLTIAGLVGLTASVPLGGLADRRDPRALRAVLQLAQAVVAAAYLLVGSFPVFLLVATLDALLVSGNLAVRAALVAAVAGPQGRVHAFATLRAVANLGVTFGAGLAAFALVADTGWAYRLLVLGNVATYLVSAALIMRLPSYPPVRRAVRPRPARALRDWRFLAVAGASAVLSVHGVVLSLILPLWVVSRTDAPTVTVAAALLVNTLLTVLLAVRLSESSRHAVPAAATMRRAGLVLAAGMLLWAATAVVPTAAAIGLLLAATVIYTMGDLWHAGAGAALAYDLAAPDALGAYQGVDGLLAGLARAAGPALLTWLIIDGGPIGWLALAGLLALTGLAVPPLTRRALASRSPHPG</sequence>
<evidence type="ECO:0000256" key="1">
    <source>
        <dbReference type="ARBA" id="ARBA00004651"/>
    </source>
</evidence>
<dbReference type="InterPro" id="IPR011701">
    <property type="entry name" value="MFS"/>
</dbReference>
<feature type="transmembrane region" description="Helical" evidence="7">
    <location>
        <begin position="295"/>
        <end position="326"/>
    </location>
</feature>
<feature type="transmembrane region" description="Helical" evidence="7">
    <location>
        <begin position="220"/>
        <end position="247"/>
    </location>
</feature>
<dbReference type="PANTHER" id="PTHR23517:SF2">
    <property type="entry name" value="MULTIDRUG RESISTANCE PROTEIN MDTH"/>
    <property type="match status" value="1"/>
</dbReference>
<feature type="domain" description="Major facilitator superfamily (MFS) profile" evidence="8">
    <location>
        <begin position="22"/>
        <end position="406"/>
    </location>
</feature>
<evidence type="ECO:0000256" key="7">
    <source>
        <dbReference type="SAM" id="Phobius"/>
    </source>
</evidence>
<evidence type="ECO:0000313" key="9">
    <source>
        <dbReference type="EMBL" id="MFF5202461.1"/>
    </source>
</evidence>
<keyword evidence="5 7" id="KW-1133">Transmembrane helix</keyword>
<keyword evidence="10" id="KW-1185">Reference proteome</keyword>
<evidence type="ECO:0000256" key="6">
    <source>
        <dbReference type="ARBA" id="ARBA00023136"/>
    </source>
</evidence>
<feature type="transmembrane region" description="Helical" evidence="7">
    <location>
        <begin position="122"/>
        <end position="141"/>
    </location>
</feature>
<keyword evidence="2" id="KW-0813">Transport</keyword>
<dbReference type="Proteomes" id="UP001602287">
    <property type="component" value="Unassembled WGS sequence"/>
</dbReference>
<dbReference type="InterPro" id="IPR020846">
    <property type="entry name" value="MFS_dom"/>
</dbReference>
<feature type="transmembrane region" description="Helical" evidence="7">
    <location>
        <begin position="60"/>
        <end position="80"/>
    </location>
</feature>
<dbReference type="Pfam" id="PF07690">
    <property type="entry name" value="MFS_1"/>
    <property type="match status" value="1"/>
</dbReference>
<organism evidence="9 10">
    <name type="scientific">Micromonospora parva</name>
    <dbReference type="NCBI Taxonomy" id="1464048"/>
    <lineage>
        <taxon>Bacteria</taxon>
        <taxon>Bacillati</taxon>
        <taxon>Actinomycetota</taxon>
        <taxon>Actinomycetes</taxon>
        <taxon>Micromonosporales</taxon>
        <taxon>Micromonosporaceae</taxon>
        <taxon>Micromonospora</taxon>
    </lineage>
</organism>
<dbReference type="SUPFAM" id="SSF103473">
    <property type="entry name" value="MFS general substrate transporter"/>
    <property type="match status" value="1"/>
</dbReference>
<dbReference type="GeneID" id="95371077"/>
<feature type="transmembrane region" description="Helical" evidence="7">
    <location>
        <begin position="382"/>
        <end position="401"/>
    </location>
</feature>
<accession>A0ABW6VXT6</accession>
<evidence type="ECO:0000313" key="10">
    <source>
        <dbReference type="Proteomes" id="UP001602287"/>
    </source>
</evidence>